<dbReference type="Pfam" id="PF00144">
    <property type="entry name" value="Beta-lactamase"/>
    <property type="match status" value="1"/>
</dbReference>
<dbReference type="InterPro" id="IPR001466">
    <property type="entry name" value="Beta-lactam-related"/>
</dbReference>
<evidence type="ECO:0000313" key="3">
    <source>
        <dbReference type="Proteomes" id="UP000254589"/>
    </source>
</evidence>
<evidence type="ECO:0000259" key="1">
    <source>
        <dbReference type="Pfam" id="PF00144"/>
    </source>
</evidence>
<protein>
    <submittedName>
        <fullName evidence="2">Esterase estB</fullName>
        <ecNumber evidence="2">3.1.1.-</ecNumber>
    </submittedName>
</protein>
<proteinExistence type="predicted"/>
<dbReference type="EC" id="3.1.1.-" evidence="2"/>
<dbReference type="PANTHER" id="PTHR43283">
    <property type="entry name" value="BETA-LACTAMASE-RELATED"/>
    <property type="match status" value="1"/>
</dbReference>
<evidence type="ECO:0000313" key="2">
    <source>
        <dbReference type="EMBL" id="SUA91962.1"/>
    </source>
</evidence>
<reference evidence="2 3" key="1">
    <citation type="submission" date="2018-06" db="EMBL/GenBank/DDBJ databases">
        <authorList>
            <consortium name="Pathogen Informatics"/>
            <person name="Doyle S."/>
        </authorList>
    </citation>
    <scope>NUCLEOTIDE SEQUENCE [LARGE SCALE GENOMIC DNA]</scope>
    <source>
        <strain evidence="2 3">NCTC13159</strain>
    </source>
</reference>
<dbReference type="AlphaFoldDB" id="A0AAJ4ZEN1"/>
<comment type="caution">
    <text evidence="2">The sequence shown here is derived from an EMBL/GenBank/DDBJ whole genome shotgun (WGS) entry which is preliminary data.</text>
</comment>
<dbReference type="RefSeq" id="WP_237171311.1">
    <property type="nucleotide sequence ID" value="NZ_CP010310.2"/>
</dbReference>
<name>A0AAJ4ZEN1_PANPU</name>
<dbReference type="InterPro" id="IPR012338">
    <property type="entry name" value="Beta-lactam/transpept-like"/>
</dbReference>
<keyword evidence="2" id="KW-0378">Hydrolase</keyword>
<dbReference type="Gene3D" id="3.40.710.10">
    <property type="entry name" value="DD-peptidase/beta-lactamase superfamily"/>
    <property type="match status" value="1"/>
</dbReference>
<feature type="domain" description="Beta-lactamase-related" evidence="1">
    <location>
        <begin position="24"/>
        <end position="379"/>
    </location>
</feature>
<sequence length="403" mass="42719">MPHALANGLPFPSIPPLYGLTERVDAVIDTAIAQQRVVGAAVLIAKDGETIYSRAAGYADREAGRPLAPHTLFRLSSVSKVYVSVATMVLIEHERLSLDAPVTRWLPDFRPASPAVDFPDITIRHLLSHTAGLGYGFLEPADGPYHRAGVSDGMDIAELSLEENVRRIGTVPLLFAPGTAWTYSLATDVLGLVIERASGMPLAEAIQALVTGPLGLADTGFAVADPRRLAAGYVNEGDASRRMTDFEVIPLPFIEGADGMRMSLARAFEDRVFASGGAGMIGSAEDLLALLETLRKGGAPLLSAAQVKAMATDQTPGMDLLPWPGRGFGLGFTVLRDPVAANSPEPMGTWRLGGAYGHSWFVDRTNELTVVAFTNAGLEGQSPGGRFPDELAKAIYGRAGGMR</sequence>
<dbReference type="GO" id="GO:0016787">
    <property type="term" value="F:hydrolase activity"/>
    <property type="evidence" value="ECO:0007669"/>
    <property type="project" value="UniProtKB-KW"/>
</dbReference>
<gene>
    <name evidence="2" type="primary">estB</name>
    <name evidence="2" type="ORF">NCTC13159_03482</name>
</gene>
<organism evidence="2 3">
    <name type="scientific">Pandoraea pulmonicola</name>
    <dbReference type="NCBI Taxonomy" id="93221"/>
    <lineage>
        <taxon>Bacteria</taxon>
        <taxon>Pseudomonadati</taxon>
        <taxon>Pseudomonadota</taxon>
        <taxon>Betaproteobacteria</taxon>
        <taxon>Burkholderiales</taxon>
        <taxon>Burkholderiaceae</taxon>
        <taxon>Pandoraea</taxon>
    </lineage>
</organism>
<dbReference type="SUPFAM" id="SSF56601">
    <property type="entry name" value="beta-lactamase/transpeptidase-like"/>
    <property type="match status" value="1"/>
</dbReference>
<dbReference type="PANTHER" id="PTHR43283:SF3">
    <property type="entry name" value="BETA-LACTAMASE FAMILY PROTEIN (AFU_ORTHOLOGUE AFUA_5G07500)"/>
    <property type="match status" value="1"/>
</dbReference>
<dbReference type="EMBL" id="UGSJ01000001">
    <property type="protein sequence ID" value="SUA91962.1"/>
    <property type="molecule type" value="Genomic_DNA"/>
</dbReference>
<dbReference type="Proteomes" id="UP000254589">
    <property type="component" value="Unassembled WGS sequence"/>
</dbReference>
<accession>A0AAJ4ZEN1</accession>
<dbReference type="InterPro" id="IPR050789">
    <property type="entry name" value="Diverse_Enzym_Activities"/>
</dbReference>